<gene>
    <name evidence="10" type="ORF">UFOVP614_31</name>
</gene>
<dbReference type="PRINTS" id="PR00105">
    <property type="entry name" value="C5METTRFRASE"/>
</dbReference>
<dbReference type="InterPro" id="IPR050750">
    <property type="entry name" value="C5-MTase"/>
</dbReference>
<accession>A0A6J5N6E6</accession>
<organism evidence="10">
    <name type="scientific">uncultured Caudovirales phage</name>
    <dbReference type="NCBI Taxonomy" id="2100421"/>
    <lineage>
        <taxon>Viruses</taxon>
        <taxon>Duplodnaviria</taxon>
        <taxon>Heunggongvirae</taxon>
        <taxon>Uroviricota</taxon>
        <taxon>Caudoviricetes</taxon>
        <taxon>Peduoviridae</taxon>
        <taxon>Maltschvirus</taxon>
        <taxon>Maltschvirus maltsch</taxon>
    </lineage>
</organism>
<dbReference type="InterPro" id="IPR031303">
    <property type="entry name" value="C5_meth_CS"/>
</dbReference>
<proteinExistence type="inferred from homology"/>
<dbReference type="SUPFAM" id="SSF53335">
    <property type="entry name" value="S-adenosyl-L-methionine-dependent methyltransferases"/>
    <property type="match status" value="1"/>
</dbReference>
<dbReference type="PANTHER" id="PTHR46098:SF1">
    <property type="entry name" value="TRNA (CYTOSINE(38)-C(5))-METHYLTRANSFERASE"/>
    <property type="match status" value="1"/>
</dbReference>
<evidence type="ECO:0000256" key="1">
    <source>
        <dbReference type="ARBA" id="ARBA00022603"/>
    </source>
</evidence>
<dbReference type="GO" id="GO:0003886">
    <property type="term" value="F:DNA (cytosine-5-)-methyltransferase activity"/>
    <property type="evidence" value="ECO:0007669"/>
    <property type="project" value="UniProtKB-EC"/>
</dbReference>
<keyword evidence="2" id="KW-0945">Host-virus interaction</keyword>
<sequence length="295" mass="33529">MRHGSLFSGIGGFDLAAEWCGWENVFHCEWNPFGQKVLKHHFTKSISYNDITKTDFSIHRGEIDILSGGFPCQPYSSAGKRLGKEDERHLWPEMCRAIREIQPSWVVGENVRGLTNWNGGLVFDEVQSDLEAEGYEVLPFLLPACAVNAPHRRDRIWFIAYSNRYGSNKRNGKHEVSTSNGRVDAFSNINKSVSDGNATDTDSIGQEWREKGKFTEGKSQPNDKQFERCTKLYRANFEMFPTQPPICGGNDGLPKELDGITFSKWRQESIKAYGNAIVPQVVYQIFKSICLYQEL</sequence>
<evidence type="ECO:0000256" key="2">
    <source>
        <dbReference type="ARBA" id="ARBA00022632"/>
    </source>
</evidence>
<dbReference type="GO" id="GO:0099018">
    <property type="term" value="P:symbiont-mediated evasion of host restriction-modification system"/>
    <property type="evidence" value="ECO:0007669"/>
    <property type="project" value="UniProtKB-KW"/>
</dbReference>
<keyword evidence="5" id="KW-0899">Viral immunoevasion</keyword>
<keyword evidence="3 7" id="KW-0808">Transferase</keyword>
<dbReference type="InterPro" id="IPR018117">
    <property type="entry name" value="C5_DNA_meth_AS"/>
</dbReference>
<dbReference type="EC" id="2.1.1.37" evidence="9"/>
<evidence type="ECO:0000256" key="4">
    <source>
        <dbReference type="ARBA" id="ARBA00022691"/>
    </source>
</evidence>
<reference evidence="10" key="1">
    <citation type="submission" date="2020-04" db="EMBL/GenBank/DDBJ databases">
        <authorList>
            <person name="Chiriac C."/>
            <person name="Salcher M."/>
            <person name="Ghai R."/>
            <person name="Kavagutti S V."/>
        </authorList>
    </citation>
    <scope>NUCLEOTIDE SEQUENCE</scope>
</reference>
<keyword evidence="4 7" id="KW-0949">S-adenosyl-L-methionine</keyword>
<feature type="active site" evidence="7">
    <location>
        <position position="72"/>
    </location>
</feature>
<keyword evidence="2" id="KW-1090">Inhibition of host innate immune response by virus</keyword>
<evidence type="ECO:0000256" key="9">
    <source>
        <dbReference type="RuleBase" id="RU000417"/>
    </source>
</evidence>
<dbReference type="GO" id="GO:0052170">
    <property type="term" value="P:symbiont-mediated suppression of host innate immune response"/>
    <property type="evidence" value="ECO:0007669"/>
    <property type="project" value="UniProtKB-KW"/>
</dbReference>
<evidence type="ECO:0000256" key="7">
    <source>
        <dbReference type="PROSITE-ProRule" id="PRU01016"/>
    </source>
</evidence>
<keyword evidence="6" id="KW-1258">Restriction-modification system evasion by virus</keyword>
<dbReference type="Pfam" id="PF00145">
    <property type="entry name" value="DNA_methylase"/>
    <property type="match status" value="1"/>
</dbReference>
<dbReference type="EMBL" id="LR796573">
    <property type="protein sequence ID" value="CAB4152783.1"/>
    <property type="molecule type" value="Genomic_DNA"/>
</dbReference>
<evidence type="ECO:0000256" key="5">
    <source>
        <dbReference type="ARBA" id="ARBA00023280"/>
    </source>
</evidence>
<dbReference type="PROSITE" id="PS51679">
    <property type="entry name" value="SAM_MT_C5"/>
    <property type="match status" value="1"/>
</dbReference>
<dbReference type="InterPro" id="IPR029063">
    <property type="entry name" value="SAM-dependent_MTases_sf"/>
</dbReference>
<evidence type="ECO:0000313" key="10">
    <source>
        <dbReference type="EMBL" id="CAB4152783.1"/>
    </source>
</evidence>
<name>A0A6J5N6E6_9CAUD</name>
<comment type="similarity">
    <text evidence="7 8">Belongs to the class I-like SAM-binding methyltransferase superfamily. C5-methyltransferase family.</text>
</comment>
<evidence type="ECO:0000256" key="6">
    <source>
        <dbReference type="ARBA" id="ARBA00033479"/>
    </source>
</evidence>
<keyword evidence="1 7" id="KW-0489">Methyltransferase</keyword>
<evidence type="ECO:0000256" key="8">
    <source>
        <dbReference type="RuleBase" id="RU000416"/>
    </source>
</evidence>
<comment type="catalytic activity">
    <reaction evidence="9">
        <text>a 2'-deoxycytidine in DNA + S-adenosyl-L-methionine = a 5-methyl-2'-deoxycytidine in DNA + S-adenosyl-L-homocysteine + H(+)</text>
        <dbReference type="Rhea" id="RHEA:13681"/>
        <dbReference type="Rhea" id="RHEA-COMP:11369"/>
        <dbReference type="Rhea" id="RHEA-COMP:11370"/>
        <dbReference type="ChEBI" id="CHEBI:15378"/>
        <dbReference type="ChEBI" id="CHEBI:57856"/>
        <dbReference type="ChEBI" id="CHEBI:59789"/>
        <dbReference type="ChEBI" id="CHEBI:85452"/>
        <dbReference type="ChEBI" id="CHEBI:85454"/>
        <dbReference type="EC" id="2.1.1.37"/>
    </reaction>
</comment>
<dbReference type="PROSITE" id="PS00095">
    <property type="entry name" value="C5_MTASE_2"/>
    <property type="match status" value="1"/>
</dbReference>
<dbReference type="PANTHER" id="PTHR46098">
    <property type="entry name" value="TRNA (CYTOSINE(38)-C(5))-METHYLTRANSFERASE"/>
    <property type="match status" value="1"/>
</dbReference>
<dbReference type="PROSITE" id="PS00094">
    <property type="entry name" value="C5_MTASE_1"/>
    <property type="match status" value="1"/>
</dbReference>
<dbReference type="GO" id="GO:0032259">
    <property type="term" value="P:methylation"/>
    <property type="evidence" value="ECO:0007669"/>
    <property type="project" value="UniProtKB-KW"/>
</dbReference>
<dbReference type="Gene3D" id="3.40.50.150">
    <property type="entry name" value="Vaccinia Virus protein VP39"/>
    <property type="match status" value="1"/>
</dbReference>
<evidence type="ECO:0000256" key="3">
    <source>
        <dbReference type="ARBA" id="ARBA00022679"/>
    </source>
</evidence>
<dbReference type="InterPro" id="IPR001525">
    <property type="entry name" value="C5_MeTfrase"/>
</dbReference>
<dbReference type="NCBIfam" id="TIGR00675">
    <property type="entry name" value="dcm"/>
    <property type="match status" value="1"/>
</dbReference>
<protein>
    <recommendedName>
        <fullName evidence="9">Cytosine-specific methyltransferase</fullName>
        <ecNumber evidence="9">2.1.1.37</ecNumber>
    </recommendedName>
</protein>